<protein>
    <submittedName>
        <fullName evidence="9">Serine/threonine-protein kinase AfsK</fullName>
        <ecNumber evidence="9">2.7.11.1</ecNumber>
    </submittedName>
</protein>
<evidence type="ECO:0000256" key="6">
    <source>
        <dbReference type="SAM" id="MobiDB-lite"/>
    </source>
</evidence>
<evidence type="ECO:0000256" key="7">
    <source>
        <dbReference type="SAM" id="Phobius"/>
    </source>
</evidence>
<accession>A0A4V0ZJY5</accession>
<dbReference type="EC" id="2.7.11.1" evidence="9"/>
<proteinExistence type="predicted"/>
<keyword evidence="1 9" id="KW-0808">Transferase</keyword>
<dbReference type="InterPro" id="IPR000719">
    <property type="entry name" value="Prot_kinase_dom"/>
</dbReference>
<dbReference type="PROSITE" id="PS50011">
    <property type="entry name" value="PROTEIN_KINASE_DOM"/>
    <property type="match status" value="1"/>
</dbReference>
<dbReference type="Pfam" id="PF00069">
    <property type="entry name" value="Pkinase"/>
    <property type="match status" value="1"/>
</dbReference>
<dbReference type="KEGG" id="strr:EKD16_16665"/>
<evidence type="ECO:0000256" key="4">
    <source>
        <dbReference type="ARBA" id="ARBA00022840"/>
    </source>
</evidence>
<dbReference type="SUPFAM" id="SSF56112">
    <property type="entry name" value="Protein kinase-like (PK-like)"/>
    <property type="match status" value="1"/>
</dbReference>
<dbReference type="GO" id="GO:0004674">
    <property type="term" value="F:protein serine/threonine kinase activity"/>
    <property type="evidence" value="ECO:0007669"/>
    <property type="project" value="UniProtKB-EC"/>
</dbReference>
<evidence type="ECO:0000256" key="5">
    <source>
        <dbReference type="PROSITE-ProRule" id="PRU10141"/>
    </source>
</evidence>
<feature type="region of interest" description="Disordered" evidence="6">
    <location>
        <begin position="351"/>
        <end position="392"/>
    </location>
</feature>
<dbReference type="CDD" id="cd14014">
    <property type="entry name" value="STKc_PknB_like"/>
    <property type="match status" value="1"/>
</dbReference>
<keyword evidence="10" id="KW-1185">Reference proteome</keyword>
<dbReference type="InterPro" id="IPR011009">
    <property type="entry name" value="Kinase-like_dom_sf"/>
</dbReference>
<keyword evidence="4 5" id="KW-0067">ATP-binding</keyword>
<keyword evidence="7" id="KW-0812">Transmembrane</keyword>
<dbReference type="AlphaFoldDB" id="A0A4V0ZJY5"/>
<dbReference type="Proteomes" id="UP000292235">
    <property type="component" value="Chromosome"/>
</dbReference>
<evidence type="ECO:0000256" key="3">
    <source>
        <dbReference type="ARBA" id="ARBA00022777"/>
    </source>
</evidence>
<dbReference type="GO" id="GO:0005524">
    <property type="term" value="F:ATP binding"/>
    <property type="evidence" value="ECO:0007669"/>
    <property type="project" value="UniProtKB-UniRule"/>
</dbReference>
<feature type="binding site" evidence="5">
    <location>
        <position position="62"/>
    </location>
    <ligand>
        <name>ATP</name>
        <dbReference type="ChEBI" id="CHEBI:30616"/>
    </ligand>
</feature>
<dbReference type="PROSITE" id="PS00107">
    <property type="entry name" value="PROTEIN_KINASE_ATP"/>
    <property type="match status" value="1"/>
</dbReference>
<dbReference type="OrthoDB" id="3415202at2"/>
<dbReference type="Gene3D" id="1.10.510.10">
    <property type="entry name" value="Transferase(Phosphotransferase) domain 1"/>
    <property type="match status" value="1"/>
</dbReference>
<feature type="domain" description="Protein kinase" evidence="8">
    <location>
        <begin position="31"/>
        <end position="274"/>
    </location>
</feature>
<dbReference type="InterPro" id="IPR017441">
    <property type="entry name" value="Protein_kinase_ATP_BS"/>
</dbReference>
<evidence type="ECO:0000256" key="1">
    <source>
        <dbReference type="ARBA" id="ARBA00022679"/>
    </source>
</evidence>
<name>A0A4V0ZJY5_9ACTN</name>
<evidence type="ECO:0000256" key="2">
    <source>
        <dbReference type="ARBA" id="ARBA00022741"/>
    </source>
</evidence>
<keyword evidence="7" id="KW-1133">Transmembrane helix</keyword>
<dbReference type="Gene3D" id="3.30.200.20">
    <property type="entry name" value="Phosphorylase Kinase, domain 1"/>
    <property type="match status" value="1"/>
</dbReference>
<evidence type="ECO:0000259" key="8">
    <source>
        <dbReference type="PROSITE" id="PS50011"/>
    </source>
</evidence>
<keyword evidence="3 9" id="KW-0418">Kinase</keyword>
<sequence length="509" mass="53198">MSRPSEREISVLVPPHLARLAPGDPGSVGPYVLIGRIGAGATGTVFAAVDPAEGGDPLVAVKVLHPWPLEEQSTLAYLHARLAALQGTDGRVYVPPITFDAAAERPWLALPYIPGVALDGFVREHGPLGRGRLIALAAALGEGLSALHSKEVAHGDLKPGDVLLCASGPRLLDCALPGEGELLGRTAWHWTAPERLAGGEPSPAADVFSWGAIAVFAATGRPPVEEEGASAATSPWLEGVPGELRPIVRRSLSEDPRDRPTVREVLGSTIAAWESISGSGAGPVQGTAVTQVLAREWRGISEPDRLPRLVRLGTDRRRTSGRAALVAGASVVALALVGGGGYAAYGALSGDGAPQAAPSPSPSSPVPSADESRQGPPVVRFDPAEQENPVEGPWVYTRVERAESAPATPAATIAPATWSEHWTPVDAEARAEAVITAETEVRCAQFCVPGPGYIEDGRGTYEMAGQDFIDYLSWGKPVIAEVEFADSEGEGDGPREVTRITELYPTPAR</sequence>
<keyword evidence="7" id="KW-0472">Membrane</keyword>
<feature type="transmembrane region" description="Helical" evidence="7">
    <location>
        <begin position="323"/>
        <end position="345"/>
    </location>
</feature>
<evidence type="ECO:0000313" key="10">
    <source>
        <dbReference type="Proteomes" id="UP000292235"/>
    </source>
</evidence>
<keyword evidence="2 5" id="KW-0547">Nucleotide-binding</keyword>
<dbReference type="PANTHER" id="PTHR43289:SF33">
    <property type="entry name" value="SERINE_THREONINE KINASE 31"/>
    <property type="match status" value="1"/>
</dbReference>
<gene>
    <name evidence="9" type="primary">afsK10</name>
    <name evidence="9" type="ORF">EKD16_16665</name>
</gene>
<dbReference type="PANTHER" id="PTHR43289">
    <property type="entry name" value="MITOGEN-ACTIVATED PROTEIN KINASE KINASE KINASE 20-RELATED"/>
    <property type="match status" value="1"/>
</dbReference>
<dbReference type="EMBL" id="CP036455">
    <property type="protein sequence ID" value="QBI55102.1"/>
    <property type="molecule type" value="Genomic_DNA"/>
</dbReference>
<reference evidence="9 10" key="1">
    <citation type="submission" date="2019-02" db="EMBL/GenBank/DDBJ databases">
        <authorList>
            <person name="Khodamoradi S."/>
            <person name="Hahnke R.L."/>
            <person name="Kaempfer P."/>
            <person name="Schumann P."/>
            <person name="Rohde M."/>
            <person name="Steinert M."/>
            <person name="Luzhetskyy A."/>
            <person name="Wink J."/>
            <person name="Ruckert C."/>
        </authorList>
    </citation>
    <scope>NUCLEOTIDE SEQUENCE [LARGE SCALE GENOMIC DNA]</scope>
    <source>
        <strain evidence="9 10">M2</strain>
    </source>
</reference>
<organism evidence="9 10">
    <name type="scientific">Streptomonospora litoralis</name>
    <dbReference type="NCBI Taxonomy" id="2498135"/>
    <lineage>
        <taxon>Bacteria</taxon>
        <taxon>Bacillati</taxon>
        <taxon>Actinomycetota</taxon>
        <taxon>Actinomycetes</taxon>
        <taxon>Streptosporangiales</taxon>
        <taxon>Nocardiopsidaceae</taxon>
        <taxon>Streptomonospora</taxon>
    </lineage>
</organism>
<dbReference type="RefSeq" id="WP_131099166.1">
    <property type="nucleotide sequence ID" value="NZ_CP036455.1"/>
</dbReference>
<evidence type="ECO:0000313" key="9">
    <source>
        <dbReference type="EMBL" id="QBI55102.1"/>
    </source>
</evidence>